<organism evidence="2">
    <name type="scientific">Anguilla anguilla</name>
    <name type="common">European freshwater eel</name>
    <name type="synonym">Muraena anguilla</name>
    <dbReference type="NCBI Taxonomy" id="7936"/>
    <lineage>
        <taxon>Eukaryota</taxon>
        <taxon>Metazoa</taxon>
        <taxon>Chordata</taxon>
        <taxon>Craniata</taxon>
        <taxon>Vertebrata</taxon>
        <taxon>Euteleostomi</taxon>
        <taxon>Actinopterygii</taxon>
        <taxon>Neopterygii</taxon>
        <taxon>Teleostei</taxon>
        <taxon>Anguilliformes</taxon>
        <taxon>Anguillidae</taxon>
        <taxon>Anguilla</taxon>
    </lineage>
</organism>
<keyword evidence="1" id="KW-1133">Transmembrane helix</keyword>
<reference evidence="2" key="2">
    <citation type="journal article" date="2015" name="Fish Shellfish Immunol.">
        <title>Early steps in the European eel (Anguilla anguilla)-Vibrio vulnificus interaction in the gills: Role of the RtxA13 toxin.</title>
        <authorList>
            <person name="Callol A."/>
            <person name="Pajuelo D."/>
            <person name="Ebbesson L."/>
            <person name="Teles M."/>
            <person name="MacKenzie S."/>
            <person name="Amaro C."/>
        </authorList>
    </citation>
    <scope>NUCLEOTIDE SEQUENCE</scope>
</reference>
<name>A0A0E9TMB7_ANGAN</name>
<feature type="transmembrane region" description="Helical" evidence="1">
    <location>
        <begin position="12"/>
        <end position="33"/>
    </location>
</feature>
<dbReference type="AlphaFoldDB" id="A0A0E9TMB7"/>
<proteinExistence type="predicted"/>
<keyword evidence="1" id="KW-0812">Transmembrane</keyword>
<reference evidence="2" key="1">
    <citation type="submission" date="2014-11" db="EMBL/GenBank/DDBJ databases">
        <authorList>
            <person name="Amaro Gonzalez C."/>
        </authorList>
    </citation>
    <scope>NUCLEOTIDE SEQUENCE</scope>
</reference>
<evidence type="ECO:0000256" key="1">
    <source>
        <dbReference type="SAM" id="Phobius"/>
    </source>
</evidence>
<evidence type="ECO:0000313" key="2">
    <source>
        <dbReference type="EMBL" id="JAH54015.1"/>
    </source>
</evidence>
<keyword evidence="1" id="KW-0472">Membrane</keyword>
<protein>
    <submittedName>
        <fullName evidence="2">Uncharacterized protein</fullName>
    </submittedName>
</protein>
<accession>A0A0E9TMB7</accession>
<sequence>MNSHLPLQFCFYNTLVLSFLGFQCNILTLTCLLKVSRHHDIFT</sequence>
<dbReference type="EMBL" id="GBXM01054562">
    <property type="protein sequence ID" value="JAH54015.1"/>
    <property type="molecule type" value="Transcribed_RNA"/>
</dbReference>